<organism evidence="2 3">
    <name type="scientific">Aphanomyces invadans</name>
    <dbReference type="NCBI Taxonomy" id="157072"/>
    <lineage>
        <taxon>Eukaryota</taxon>
        <taxon>Sar</taxon>
        <taxon>Stramenopiles</taxon>
        <taxon>Oomycota</taxon>
        <taxon>Saprolegniomycetes</taxon>
        <taxon>Saprolegniales</taxon>
        <taxon>Verrucalvaceae</taxon>
        <taxon>Aphanomyces</taxon>
    </lineage>
</organism>
<feature type="compositionally biased region" description="Basic and acidic residues" evidence="1">
    <location>
        <begin position="114"/>
        <end position="129"/>
    </location>
</feature>
<feature type="compositionally biased region" description="Basic and acidic residues" evidence="1">
    <location>
        <begin position="384"/>
        <end position="393"/>
    </location>
</feature>
<comment type="caution">
    <text evidence="2">The sequence shown here is derived from an EMBL/GenBank/DDBJ whole genome shotgun (WGS) entry which is preliminary data.</text>
</comment>
<feature type="compositionally biased region" description="Basic and acidic residues" evidence="1">
    <location>
        <begin position="61"/>
        <end position="70"/>
    </location>
</feature>
<feature type="compositionally biased region" description="Low complexity" evidence="1">
    <location>
        <begin position="88"/>
        <end position="97"/>
    </location>
</feature>
<gene>
    <name evidence="2" type="ORF">DYB32_003612</name>
</gene>
<proteinExistence type="predicted"/>
<reference evidence="2 3" key="1">
    <citation type="submission" date="2018-08" db="EMBL/GenBank/DDBJ databases">
        <title>Aphanomyces genome sequencing and annotation.</title>
        <authorList>
            <person name="Minardi D."/>
            <person name="Oidtmann B."/>
            <person name="Van Der Giezen M."/>
            <person name="Studholme D.J."/>
        </authorList>
    </citation>
    <scope>NUCLEOTIDE SEQUENCE [LARGE SCALE GENOMIC DNA]</scope>
    <source>
        <strain evidence="2 3">NJM0002</strain>
    </source>
</reference>
<feature type="compositionally biased region" description="Basic and acidic residues" evidence="1">
    <location>
        <begin position="140"/>
        <end position="150"/>
    </location>
</feature>
<feature type="region of interest" description="Disordered" evidence="1">
    <location>
        <begin position="353"/>
        <end position="495"/>
    </location>
</feature>
<protein>
    <submittedName>
        <fullName evidence="2">Uncharacterized protein</fullName>
    </submittedName>
</protein>
<dbReference type="Proteomes" id="UP000285060">
    <property type="component" value="Unassembled WGS sequence"/>
</dbReference>
<sequence length="976" mass="105437">MLLRLVDSDSDSDRCTTKPPASGSEKNSPKKSVIPLRRQAVLAAAKRKAAVGSDDSDDDSCDRRGKRAGDGDSDEDYKTMKSKKRSRSSSSRTKSTSHANGLATDSATPPAALTKKEREAARRERDNKQKRDKRAAAKAANEKRPDDRTSKPHAKSSKAASTLVEKSAQKNAMATAMLMARSKPETSKDLARSIRTKDNRARLVDRQDGAAVRKKKRPRADSDGHGTTDKASEEASAEEERPRTYPDITKEAIHRRPVHSKPDKDDASVERRLSEDQADSTKTARQGHDEKEEVPVPQQDVAAVDTSLCTAQARGECPSKLSESTDALPVEASSSAMPNKNDAAIAAVTANRTVSTADDSVDSATAVPETAAPQGALPDLIESIEEHLERPPEENPPPGDTDPTAAGLPESTPRDDRVDSVAATSPAEEGEVAASDGAVKPTSPFPAIESTEPLRSSATLSSGEPASVLSMPSMSPRPTTSEPATAVGAVPAPSPSMETFVIPKRDTKPDHADAQDPIPRRNYAVMLPPTTAAASTVYAEPKPFGRGQSQREFEDQRAEFYGIALTCQVPLRNDKAAHAAQRAIEMDVTNPVLNTLSPSVRTWVQRRLYNTVFQPLSARHRVTVLFRHMRYTHASGGIMFNTTGVCHTYAKALADRFAIPASTPASSKRLPCVAIPPESWRDLQKSIVSHVYAMYHSMEDAETAVHMHVDDHGWPGCIVQDAYFLPPPSAPRQSLRDIESHAQPSDASILTAPPSHTASPMYPPLPPEPATTRVALSRRTYESRWNRAPRRAPFASPPSLQAENEEITVPNTQTPRASRDERKDGRSHAESFEDGEVAGNHLAPSGRALNPVDDVLEDKTDGIDRGIDQAAAAPRKGHRHSLETAAQAHVPRQIMPGPLLNHCRTAADRRSERMAPSPDGTLWDGIPGEVPRDLQALPTAKDLMRAAAAGLRTDANIMQVPADGVETDQDALRPSC</sequence>
<feature type="compositionally biased region" description="Basic and acidic residues" evidence="1">
    <location>
        <begin position="219"/>
        <end position="275"/>
    </location>
</feature>
<feature type="region of interest" description="Disordered" evidence="1">
    <location>
        <begin position="729"/>
        <end position="770"/>
    </location>
</feature>
<keyword evidence="3" id="KW-1185">Reference proteome</keyword>
<feature type="compositionally biased region" description="Low complexity" evidence="1">
    <location>
        <begin position="470"/>
        <end position="483"/>
    </location>
</feature>
<evidence type="ECO:0000313" key="3">
    <source>
        <dbReference type="Proteomes" id="UP000285060"/>
    </source>
</evidence>
<feature type="compositionally biased region" description="Polar residues" evidence="1">
    <location>
        <begin position="742"/>
        <end position="758"/>
    </location>
</feature>
<dbReference type="AlphaFoldDB" id="A0A418B048"/>
<feature type="region of interest" description="Disordered" evidence="1">
    <location>
        <begin position="1"/>
        <end position="336"/>
    </location>
</feature>
<evidence type="ECO:0000256" key="1">
    <source>
        <dbReference type="SAM" id="MobiDB-lite"/>
    </source>
</evidence>
<dbReference type="VEuPathDB" id="FungiDB:H310_13676"/>
<feature type="compositionally biased region" description="Polar residues" evidence="1">
    <location>
        <begin position="453"/>
        <end position="464"/>
    </location>
</feature>
<dbReference type="EMBL" id="QUSY01000223">
    <property type="protein sequence ID" value="RHY31343.1"/>
    <property type="molecule type" value="Genomic_DNA"/>
</dbReference>
<feature type="compositionally biased region" description="Basic and acidic residues" evidence="1">
    <location>
        <begin position="182"/>
        <end position="208"/>
    </location>
</feature>
<feature type="compositionally biased region" description="Basic and acidic residues" evidence="1">
    <location>
        <begin position="817"/>
        <end position="831"/>
    </location>
</feature>
<accession>A0A418B048</accession>
<feature type="region of interest" description="Disordered" evidence="1">
    <location>
        <begin position="782"/>
        <end position="851"/>
    </location>
</feature>
<name>A0A418B048_9STRA</name>
<evidence type="ECO:0000313" key="2">
    <source>
        <dbReference type="EMBL" id="RHY31343.1"/>
    </source>
</evidence>